<sequence length="129" mass="14136">MNLIMNCTAKYTALLSAGLLLALTACSKAPDGQKVRAEKYATVPEATKALDAESGKIDQLIVQLGQAASEAEQKKLSCEQIPAHYARMLAILEANQHLMTASDQKIQQDFKQLTLEQKRNFESSPLCKL</sequence>
<evidence type="ECO:0000256" key="1">
    <source>
        <dbReference type="SAM" id="SignalP"/>
    </source>
</evidence>
<keyword evidence="1" id="KW-0732">Signal</keyword>
<gene>
    <name evidence="2" type="ORF">AZH43_14260</name>
</gene>
<reference evidence="2 3" key="1">
    <citation type="submission" date="2016-03" db="EMBL/GenBank/DDBJ databases">
        <title>Acinetobacter genomospecies 28 strain ANC 4149.</title>
        <authorList>
            <person name="Radolfova-Krizova L."/>
            <person name="Nemec A."/>
        </authorList>
    </citation>
    <scope>NUCLEOTIDE SEQUENCE [LARGE SCALE GENOMIC DNA]</scope>
    <source>
        <strain evidence="2 3">ANC 4149</strain>
    </source>
</reference>
<organism evidence="2 3">
    <name type="scientific">Acinetobacter pragensis</name>
    <dbReference type="NCBI Taxonomy" id="1806892"/>
    <lineage>
        <taxon>Bacteria</taxon>
        <taxon>Pseudomonadati</taxon>
        <taxon>Pseudomonadota</taxon>
        <taxon>Gammaproteobacteria</taxon>
        <taxon>Moraxellales</taxon>
        <taxon>Moraxellaceae</taxon>
        <taxon>Acinetobacter</taxon>
    </lineage>
</organism>
<protein>
    <recommendedName>
        <fullName evidence="4">Lipoprotein</fullName>
    </recommendedName>
</protein>
<evidence type="ECO:0000313" key="2">
    <source>
        <dbReference type="EMBL" id="KYQ71506.1"/>
    </source>
</evidence>
<keyword evidence="3" id="KW-1185">Reference proteome</keyword>
<dbReference type="AlphaFoldDB" id="A0A151Y0E0"/>
<feature type="signal peptide" evidence="1">
    <location>
        <begin position="1"/>
        <end position="29"/>
    </location>
</feature>
<evidence type="ECO:0008006" key="4">
    <source>
        <dbReference type="Google" id="ProtNLM"/>
    </source>
</evidence>
<dbReference type="Proteomes" id="UP000076276">
    <property type="component" value="Unassembled WGS sequence"/>
</dbReference>
<dbReference type="OrthoDB" id="6704192at2"/>
<accession>A0A151Y0E0</accession>
<dbReference type="RefSeq" id="WP_067669927.1">
    <property type="nucleotide sequence ID" value="NZ_CBCSIK010000003.1"/>
</dbReference>
<dbReference type="STRING" id="1806892.AZH43_14260"/>
<evidence type="ECO:0000313" key="3">
    <source>
        <dbReference type="Proteomes" id="UP000076276"/>
    </source>
</evidence>
<dbReference type="EMBL" id="LUAW01000025">
    <property type="protein sequence ID" value="KYQ71506.1"/>
    <property type="molecule type" value="Genomic_DNA"/>
</dbReference>
<proteinExistence type="predicted"/>
<feature type="chain" id="PRO_5007592114" description="Lipoprotein" evidence="1">
    <location>
        <begin position="30"/>
        <end position="129"/>
    </location>
</feature>
<name>A0A151Y0E0_9GAMM</name>
<comment type="caution">
    <text evidence="2">The sequence shown here is derived from an EMBL/GenBank/DDBJ whole genome shotgun (WGS) entry which is preliminary data.</text>
</comment>